<feature type="signal peptide" evidence="1">
    <location>
        <begin position="1"/>
        <end position="20"/>
    </location>
</feature>
<reference evidence="2" key="2">
    <citation type="submission" date="2023-05" db="EMBL/GenBank/DDBJ databases">
        <authorList>
            <consortium name="Lawrence Berkeley National Laboratory"/>
            <person name="Steindorff A."/>
            <person name="Hensen N."/>
            <person name="Bonometti L."/>
            <person name="Westerberg I."/>
            <person name="Brannstrom I.O."/>
            <person name="Guillou S."/>
            <person name="Cros-Aarteil S."/>
            <person name="Calhoun S."/>
            <person name="Haridas S."/>
            <person name="Kuo A."/>
            <person name="Mondo S."/>
            <person name="Pangilinan J."/>
            <person name="Riley R."/>
            <person name="Labutti K."/>
            <person name="Andreopoulos B."/>
            <person name="Lipzen A."/>
            <person name="Chen C."/>
            <person name="Yanf M."/>
            <person name="Daum C."/>
            <person name="Ng V."/>
            <person name="Clum A."/>
            <person name="Ohm R."/>
            <person name="Martin F."/>
            <person name="Silar P."/>
            <person name="Natvig D."/>
            <person name="Lalanne C."/>
            <person name="Gautier V."/>
            <person name="Ament-Velasquez S.L."/>
            <person name="Kruys A."/>
            <person name="Hutchinson M.I."/>
            <person name="Powell A.J."/>
            <person name="Barry K."/>
            <person name="Miller A.N."/>
            <person name="Grigoriev I.V."/>
            <person name="Debuchy R."/>
            <person name="Gladieux P."/>
            <person name="Thoren M.H."/>
            <person name="Johannesson H."/>
        </authorList>
    </citation>
    <scope>NUCLEOTIDE SEQUENCE</scope>
    <source>
        <strain evidence="2">CBS 757.83</strain>
    </source>
</reference>
<evidence type="ECO:0000313" key="3">
    <source>
        <dbReference type="Proteomes" id="UP001305647"/>
    </source>
</evidence>
<sequence length="126" mass="12682">MGYSVFIVAAIAALATPGMSSPACHAPSSTTKQTLSTSGLPASCTYRPTATHFATSGCDIPCPTEPLCIADMIVVLPCGCDSAVVSPTTVTVCPTQSPCFRCSTGWGIATTTDSNCPPSSTATQTA</sequence>
<accession>A0AAN6T1H9</accession>
<protein>
    <submittedName>
        <fullName evidence="2">Uncharacterized protein</fullName>
    </submittedName>
</protein>
<comment type="caution">
    <text evidence="2">The sequence shown here is derived from an EMBL/GenBank/DDBJ whole genome shotgun (WGS) entry which is preliminary data.</text>
</comment>
<keyword evidence="3" id="KW-1185">Reference proteome</keyword>
<reference evidence="2" key="1">
    <citation type="journal article" date="2023" name="Mol. Phylogenet. Evol.">
        <title>Genome-scale phylogeny and comparative genomics of the fungal order Sordariales.</title>
        <authorList>
            <person name="Hensen N."/>
            <person name="Bonometti L."/>
            <person name="Westerberg I."/>
            <person name="Brannstrom I.O."/>
            <person name="Guillou S."/>
            <person name="Cros-Aarteil S."/>
            <person name="Calhoun S."/>
            <person name="Haridas S."/>
            <person name="Kuo A."/>
            <person name="Mondo S."/>
            <person name="Pangilinan J."/>
            <person name="Riley R."/>
            <person name="LaButti K."/>
            <person name="Andreopoulos B."/>
            <person name="Lipzen A."/>
            <person name="Chen C."/>
            <person name="Yan M."/>
            <person name="Daum C."/>
            <person name="Ng V."/>
            <person name="Clum A."/>
            <person name="Steindorff A."/>
            <person name="Ohm R.A."/>
            <person name="Martin F."/>
            <person name="Silar P."/>
            <person name="Natvig D.O."/>
            <person name="Lalanne C."/>
            <person name="Gautier V."/>
            <person name="Ament-Velasquez S.L."/>
            <person name="Kruys A."/>
            <person name="Hutchinson M.I."/>
            <person name="Powell A.J."/>
            <person name="Barry K."/>
            <person name="Miller A.N."/>
            <person name="Grigoriev I.V."/>
            <person name="Debuchy R."/>
            <person name="Gladieux P."/>
            <person name="Hiltunen Thoren M."/>
            <person name="Johannesson H."/>
        </authorList>
    </citation>
    <scope>NUCLEOTIDE SEQUENCE</scope>
    <source>
        <strain evidence="2">CBS 757.83</strain>
    </source>
</reference>
<dbReference type="Proteomes" id="UP001305647">
    <property type="component" value="Unassembled WGS sequence"/>
</dbReference>
<gene>
    <name evidence="2" type="ORF">N658DRAFT_496214</name>
</gene>
<evidence type="ECO:0000313" key="2">
    <source>
        <dbReference type="EMBL" id="KAK4101338.1"/>
    </source>
</evidence>
<keyword evidence="1" id="KW-0732">Signal</keyword>
<evidence type="ECO:0000256" key="1">
    <source>
        <dbReference type="SAM" id="SignalP"/>
    </source>
</evidence>
<organism evidence="2 3">
    <name type="scientific">Parathielavia hyrcaniae</name>
    <dbReference type="NCBI Taxonomy" id="113614"/>
    <lineage>
        <taxon>Eukaryota</taxon>
        <taxon>Fungi</taxon>
        <taxon>Dikarya</taxon>
        <taxon>Ascomycota</taxon>
        <taxon>Pezizomycotina</taxon>
        <taxon>Sordariomycetes</taxon>
        <taxon>Sordariomycetidae</taxon>
        <taxon>Sordariales</taxon>
        <taxon>Chaetomiaceae</taxon>
        <taxon>Parathielavia</taxon>
    </lineage>
</organism>
<dbReference type="EMBL" id="MU863635">
    <property type="protein sequence ID" value="KAK4101338.1"/>
    <property type="molecule type" value="Genomic_DNA"/>
</dbReference>
<name>A0AAN6T1H9_9PEZI</name>
<proteinExistence type="predicted"/>
<feature type="chain" id="PRO_5042904097" evidence="1">
    <location>
        <begin position="21"/>
        <end position="126"/>
    </location>
</feature>
<dbReference type="AlphaFoldDB" id="A0AAN6T1H9"/>